<reference evidence="4" key="1">
    <citation type="submission" date="2014-01" db="EMBL/GenBank/DDBJ databases">
        <authorList>
            <person name="Aslett M."/>
        </authorList>
    </citation>
    <scope>NUCLEOTIDE SEQUENCE</scope>
</reference>
<protein>
    <submittedName>
        <fullName evidence="4">Miro domain containing protein</fullName>
    </submittedName>
</protein>
<dbReference type="STRING" id="36087.A0A077Z0Z1"/>
<proteinExistence type="inferred from homology"/>
<dbReference type="GO" id="GO:0043124">
    <property type="term" value="P:negative regulation of canonical NF-kappaB signal transduction"/>
    <property type="evidence" value="ECO:0007669"/>
    <property type="project" value="InterPro"/>
</dbReference>
<dbReference type="InterPro" id="IPR001806">
    <property type="entry name" value="Small_GTPase"/>
</dbReference>
<sequence>MGRPLRAIVVGGKKVGKTAILSQFACGQDICTKPYIPTVGDSYIVHIDHDKTRDYLILMDTPGLDGTEKSLKSLLQPADFVLFVCAVDNSASLTFLESVSMCVEQLQKEKKDVVFLVLVNKCDPCAEAKYEKQYASIVNWCMKEKVRCFKVDPRSLKSVAEPFKYLVTKYFNAKDSRFSLPKKSKEKTPGAAILLDF</sequence>
<reference evidence="4" key="2">
    <citation type="submission" date="2014-03" db="EMBL/GenBank/DDBJ databases">
        <title>The whipworm genome and dual-species transcriptomics of an intimate host-pathogen interaction.</title>
        <authorList>
            <person name="Foth B.J."/>
            <person name="Tsai I.J."/>
            <person name="Reid A.J."/>
            <person name="Bancroft A.J."/>
            <person name="Nichol S."/>
            <person name="Tracey A."/>
            <person name="Holroyd N."/>
            <person name="Cotton J.A."/>
            <person name="Stanley E.J."/>
            <person name="Zarowiecki M."/>
            <person name="Liu J.Z."/>
            <person name="Huckvale T."/>
            <person name="Cooper P.J."/>
            <person name="Grencis R.K."/>
            <person name="Berriman M."/>
        </authorList>
    </citation>
    <scope>NUCLEOTIDE SEQUENCE [LARGE SCALE GENOMIC DNA]</scope>
</reference>
<evidence type="ECO:0000256" key="1">
    <source>
        <dbReference type="ARBA" id="ARBA00008094"/>
    </source>
</evidence>
<dbReference type="PANTHER" id="PTHR46152">
    <property type="entry name" value="NF-KAPPA-B INHIBITOR-INTERACTING RAS-LIKE PROTEIN"/>
    <property type="match status" value="1"/>
</dbReference>
<dbReference type="Proteomes" id="UP000030665">
    <property type="component" value="Unassembled WGS sequence"/>
</dbReference>
<dbReference type="GO" id="GO:0032484">
    <property type="term" value="P:Ral protein signal transduction"/>
    <property type="evidence" value="ECO:0007669"/>
    <property type="project" value="TreeGrafter"/>
</dbReference>
<comment type="similarity">
    <text evidence="1">Belongs to the small GTPase superfamily. Ras family. KappaB-Ras subfamily.</text>
</comment>
<evidence type="ECO:0000256" key="3">
    <source>
        <dbReference type="ARBA" id="ARBA00023134"/>
    </source>
</evidence>
<dbReference type="PROSITE" id="PS51419">
    <property type="entry name" value="RAB"/>
    <property type="match status" value="1"/>
</dbReference>
<dbReference type="InterPro" id="IPR027417">
    <property type="entry name" value="P-loop_NTPase"/>
</dbReference>
<dbReference type="AlphaFoldDB" id="A0A077Z0Z1"/>
<dbReference type="Gene3D" id="3.40.50.300">
    <property type="entry name" value="P-loop containing nucleotide triphosphate hydrolases"/>
    <property type="match status" value="1"/>
</dbReference>
<dbReference type="PANTHER" id="PTHR46152:SF3">
    <property type="entry name" value="NF-KAPPA-B INHIBITOR-INTERACTING RAS-LIKE PROTEIN"/>
    <property type="match status" value="1"/>
</dbReference>
<dbReference type="EMBL" id="HG805863">
    <property type="protein sequence ID" value="CDW53696.1"/>
    <property type="molecule type" value="Genomic_DNA"/>
</dbReference>
<organism evidence="4 5">
    <name type="scientific">Trichuris trichiura</name>
    <name type="common">Whipworm</name>
    <name type="synonym">Trichocephalus trichiurus</name>
    <dbReference type="NCBI Taxonomy" id="36087"/>
    <lineage>
        <taxon>Eukaryota</taxon>
        <taxon>Metazoa</taxon>
        <taxon>Ecdysozoa</taxon>
        <taxon>Nematoda</taxon>
        <taxon>Enoplea</taxon>
        <taxon>Dorylaimia</taxon>
        <taxon>Trichinellida</taxon>
        <taxon>Trichuridae</taxon>
        <taxon>Trichuris</taxon>
    </lineage>
</organism>
<dbReference type="PRINTS" id="PR00449">
    <property type="entry name" value="RASTRNSFRMNG"/>
</dbReference>
<dbReference type="SUPFAM" id="SSF52540">
    <property type="entry name" value="P-loop containing nucleoside triphosphate hydrolases"/>
    <property type="match status" value="1"/>
</dbReference>
<dbReference type="OrthoDB" id="10002389at2759"/>
<dbReference type="CDD" id="cd00882">
    <property type="entry name" value="Ras_like_GTPase"/>
    <property type="match status" value="1"/>
</dbReference>
<dbReference type="SMART" id="SM00173">
    <property type="entry name" value="RAS"/>
    <property type="match status" value="1"/>
</dbReference>
<name>A0A077Z0Z1_TRITR</name>
<dbReference type="GO" id="GO:0003924">
    <property type="term" value="F:GTPase activity"/>
    <property type="evidence" value="ECO:0007669"/>
    <property type="project" value="InterPro"/>
</dbReference>
<dbReference type="Pfam" id="PF00071">
    <property type="entry name" value="Ras"/>
    <property type="match status" value="1"/>
</dbReference>
<keyword evidence="3" id="KW-0342">GTP-binding</keyword>
<keyword evidence="5" id="KW-1185">Reference proteome</keyword>
<evidence type="ECO:0000256" key="2">
    <source>
        <dbReference type="ARBA" id="ARBA00022741"/>
    </source>
</evidence>
<evidence type="ECO:0000313" key="4">
    <source>
        <dbReference type="EMBL" id="CDW53696.1"/>
    </source>
</evidence>
<accession>A0A077Z0Z1</accession>
<gene>
    <name evidence="4" type="ORF">TTRE_0000196101</name>
</gene>
<keyword evidence="2" id="KW-0547">Nucleotide-binding</keyword>
<dbReference type="GO" id="GO:0005525">
    <property type="term" value="F:GTP binding"/>
    <property type="evidence" value="ECO:0007669"/>
    <property type="project" value="UniProtKB-KW"/>
</dbReference>
<dbReference type="GO" id="GO:0032794">
    <property type="term" value="F:GTPase activating protein binding"/>
    <property type="evidence" value="ECO:0007669"/>
    <property type="project" value="TreeGrafter"/>
</dbReference>
<dbReference type="InterPro" id="IPR042227">
    <property type="entry name" value="KBRS"/>
</dbReference>
<evidence type="ECO:0000313" key="5">
    <source>
        <dbReference type="Proteomes" id="UP000030665"/>
    </source>
</evidence>